<keyword evidence="1 2" id="KW-0597">Phosphoprotein</keyword>
<reference evidence="5" key="1">
    <citation type="journal article" date="2009" name="Appl. Environ. Microbiol.">
        <title>Complete genome sequence of the chemolithoautotrophic marine magnetotactic coccus strain MC-1.</title>
        <authorList>
            <person name="Schubbe S."/>
            <person name="Williams T.J."/>
            <person name="Xie G."/>
            <person name="Kiss H.E."/>
            <person name="Brettin T.S."/>
            <person name="Martinez D."/>
            <person name="Ross C.A."/>
            <person name="Schuler D."/>
            <person name="Cox B.L."/>
            <person name="Nealson K.H."/>
            <person name="Bazylinski D.A."/>
        </authorList>
    </citation>
    <scope>NUCLEOTIDE SEQUENCE [LARGE SCALE GENOMIC DNA]</scope>
    <source>
        <strain evidence="5">ATCC BAA-1437 / JCM 17883 / MC-1</strain>
    </source>
</reference>
<dbReference type="InterPro" id="IPR050595">
    <property type="entry name" value="Bact_response_regulator"/>
</dbReference>
<accession>A0LCM4</accession>
<gene>
    <name evidence="4" type="ordered locus">Mmc1_3227</name>
</gene>
<evidence type="ECO:0000313" key="4">
    <source>
        <dbReference type="EMBL" id="ABK45717.1"/>
    </source>
</evidence>
<dbReference type="STRING" id="156889.Mmc1_3227"/>
<dbReference type="PANTHER" id="PTHR44591">
    <property type="entry name" value="STRESS RESPONSE REGULATOR PROTEIN 1"/>
    <property type="match status" value="1"/>
</dbReference>
<dbReference type="OrthoDB" id="9801602at2"/>
<protein>
    <submittedName>
        <fullName evidence="4">Response regulator receiver protein</fullName>
    </submittedName>
</protein>
<dbReference type="Proteomes" id="UP000002586">
    <property type="component" value="Chromosome"/>
</dbReference>
<dbReference type="eggNOG" id="COG0745">
    <property type="taxonomic scope" value="Bacteria"/>
</dbReference>
<evidence type="ECO:0000313" key="5">
    <source>
        <dbReference type="Proteomes" id="UP000002586"/>
    </source>
</evidence>
<evidence type="ECO:0000259" key="3">
    <source>
        <dbReference type="PROSITE" id="PS50110"/>
    </source>
</evidence>
<dbReference type="PANTHER" id="PTHR44591:SF3">
    <property type="entry name" value="RESPONSE REGULATORY DOMAIN-CONTAINING PROTEIN"/>
    <property type="match status" value="1"/>
</dbReference>
<proteinExistence type="predicted"/>
<dbReference type="RefSeq" id="WP_011714779.1">
    <property type="nucleotide sequence ID" value="NC_008576.1"/>
</dbReference>
<dbReference type="AlphaFoldDB" id="A0LCM4"/>
<dbReference type="PROSITE" id="PS50110">
    <property type="entry name" value="RESPONSE_REGULATORY"/>
    <property type="match status" value="1"/>
</dbReference>
<reference evidence="4 5" key="2">
    <citation type="journal article" date="2012" name="Int. J. Syst. Evol. Microbiol.">
        <title>Magnetococcus marinus gen. nov., sp. nov., a marine, magnetotactic bacterium that represents a novel lineage (Magnetococcaceae fam. nov.; Magnetococcales ord. nov.) at the base of the Alphaproteobacteria.</title>
        <authorList>
            <person name="Bazylinski D.A."/>
            <person name="Williams T.J."/>
            <person name="Lefevre C.T."/>
            <person name="Berg R.J."/>
            <person name="Zhang C.L."/>
            <person name="Bowser S.S."/>
            <person name="Dean A.J."/>
            <person name="Beveridge T.J."/>
        </authorList>
    </citation>
    <scope>NUCLEOTIDE SEQUENCE [LARGE SCALE GENOMIC DNA]</scope>
    <source>
        <strain evidence="5">ATCC BAA-1437 / JCM 17883 / MC-1</strain>
    </source>
</reference>
<dbReference type="KEGG" id="mgm:Mmc1_3227"/>
<dbReference type="SUPFAM" id="SSF52172">
    <property type="entry name" value="CheY-like"/>
    <property type="match status" value="1"/>
</dbReference>
<evidence type="ECO:0000256" key="1">
    <source>
        <dbReference type="ARBA" id="ARBA00022553"/>
    </source>
</evidence>
<dbReference type="InterPro" id="IPR001789">
    <property type="entry name" value="Sig_transdc_resp-reg_receiver"/>
</dbReference>
<dbReference type="InterPro" id="IPR011006">
    <property type="entry name" value="CheY-like_superfamily"/>
</dbReference>
<keyword evidence="5" id="KW-1185">Reference proteome</keyword>
<feature type="modified residue" description="4-aspartylphosphate" evidence="2">
    <location>
        <position position="52"/>
    </location>
</feature>
<name>A0LCM4_MAGMM</name>
<dbReference type="Pfam" id="PF00072">
    <property type="entry name" value="Response_reg"/>
    <property type="match status" value="1"/>
</dbReference>
<dbReference type="EMBL" id="CP000471">
    <property type="protein sequence ID" value="ABK45717.1"/>
    <property type="molecule type" value="Genomic_DNA"/>
</dbReference>
<feature type="domain" description="Response regulatory" evidence="3">
    <location>
        <begin position="3"/>
        <end position="119"/>
    </location>
</feature>
<evidence type="ECO:0000256" key="2">
    <source>
        <dbReference type="PROSITE-ProRule" id="PRU00169"/>
    </source>
</evidence>
<dbReference type="HOGENOM" id="CLU_000445_69_17_5"/>
<organism evidence="4 5">
    <name type="scientific">Magnetococcus marinus (strain ATCC BAA-1437 / JCM 17883 / MC-1)</name>
    <dbReference type="NCBI Taxonomy" id="156889"/>
    <lineage>
        <taxon>Bacteria</taxon>
        <taxon>Pseudomonadati</taxon>
        <taxon>Pseudomonadota</taxon>
        <taxon>Magnetococcia</taxon>
        <taxon>Magnetococcales</taxon>
        <taxon>Magnetococcaceae</taxon>
        <taxon>Magnetococcus</taxon>
    </lineage>
</organism>
<dbReference type="SMART" id="SM00448">
    <property type="entry name" value="REC"/>
    <property type="match status" value="1"/>
</dbReference>
<dbReference type="Gene3D" id="3.40.50.2300">
    <property type="match status" value="1"/>
</dbReference>
<dbReference type="GO" id="GO:0000160">
    <property type="term" value="P:phosphorelay signal transduction system"/>
    <property type="evidence" value="ECO:0007669"/>
    <property type="project" value="InterPro"/>
</dbReference>
<sequence length="134" mass="14733">MATILFIDDDEVMLTLISPQLEEFGYQLVHAFSGREGMQALQEHAIDLILTDLDMPDMNGIEMIQQIRAQEESAHIPIVVLTAYDSLVLSKQATSLGADLFQSKPVDVARLHPELQALLNKTSAAKLGGSSRQN</sequence>